<keyword evidence="3" id="KW-0472">Membrane</keyword>
<dbReference type="Proteomes" id="UP000321820">
    <property type="component" value="Chromosome"/>
</dbReference>
<dbReference type="KEGG" id="talb:FTW19_12320"/>
<keyword evidence="1 2" id="KW-0238">DNA-binding</keyword>
<feature type="transmembrane region" description="Helical" evidence="3">
    <location>
        <begin position="122"/>
        <end position="145"/>
    </location>
</feature>
<evidence type="ECO:0000259" key="4">
    <source>
        <dbReference type="PROSITE" id="PS51755"/>
    </source>
</evidence>
<gene>
    <name evidence="5" type="ORF">FTW19_12320</name>
</gene>
<keyword evidence="3" id="KW-1133">Transmembrane helix</keyword>
<organism evidence="5 6">
    <name type="scientific">Terriglobus albidus</name>
    <dbReference type="NCBI Taxonomy" id="1592106"/>
    <lineage>
        <taxon>Bacteria</taxon>
        <taxon>Pseudomonadati</taxon>
        <taxon>Acidobacteriota</taxon>
        <taxon>Terriglobia</taxon>
        <taxon>Terriglobales</taxon>
        <taxon>Acidobacteriaceae</taxon>
        <taxon>Terriglobus</taxon>
    </lineage>
</organism>
<proteinExistence type="predicted"/>
<evidence type="ECO:0000313" key="6">
    <source>
        <dbReference type="Proteomes" id="UP000321820"/>
    </source>
</evidence>
<name>A0A5B9EC74_9BACT</name>
<dbReference type="GO" id="GO:0000160">
    <property type="term" value="P:phosphorelay signal transduction system"/>
    <property type="evidence" value="ECO:0007669"/>
    <property type="project" value="InterPro"/>
</dbReference>
<dbReference type="AlphaFoldDB" id="A0A5B9EC74"/>
<dbReference type="SUPFAM" id="SSF46894">
    <property type="entry name" value="C-terminal effector domain of the bipartite response regulators"/>
    <property type="match status" value="1"/>
</dbReference>
<evidence type="ECO:0000256" key="1">
    <source>
        <dbReference type="ARBA" id="ARBA00023125"/>
    </source>
</evidence>
<dbReference type="CDD" id="cd00383">
    <property type="entry name" value="trans_reg_C"/>
    <property type="match status" value="1"/>
</dbReference>
<dbReference type="EMBL" id="CP042806">
    <property type="protein sequence ID" value="QEE28715.1"/>
    <property type="molecule type" value="Genomic_DNA"/>
</dbReference>
<protein>
    <recommendedName>
        <fullName evidence="4">OmpR/PhoB-type domain-containing protein</fullName>
    </recommendedName>
</protein>
<dbReference type="InterPro" id="IPR016032">
    <property type="entry name" value="Sig_transdc_resp-reg_C-effctor"/>
</dbReference>
<sequence>MTRSYRFGPFIFDRSLNCLTRSGKDVLLTKRQFHTLGVLLDAGGDVVGPEVFFEKVWVGTSVEKSSLTQTIFMLRRILGRLPNGESYIETVPKQGYRISKGATAQVLVMPSPSGQNRKEFNWYLPGSAILVGWCQIITSFVWRLIM</sequence>
<evidence type="ECO:0000256" key="2">
    <source>
        <dbReference type="PROSITE-ProRule" id="PRU01091"/>
    </source>
</evidence>
<dbReference type="SMART" id="SM00862">
    <property type="entry name" value="Trans_reg_C"/>
    <property type="match status" value="1"/>
</dbReference>
<feature type="DNA-binding region" description="OmpR/PhoB-type" evidence="2">
    <location>
        <begin position="2"/>
        <end position="100"/>
    </location>
</feature>
<feature type="domain" description="OmpR/PhoB-type" evidence="4">
    <location>
        <begin position="2"/>
        <end position="100"/>
    </location>
</feature>
<dbReference type="GO" id="GO:0006355">
    <property type="term" value="P:regulation of DNA-templated transcription"/>
    <property type="evidence" value="ECO:0007669"/>
    <property type="project" value="InterPro"/>
</dbReference>
<evidence type="ECO:0000256" key="3">
    <source>
        <dbReference type="SAM" id="Phobius"/>
    </source>
</evidence>
<keyword evidence="3" id="KW-0812">Transmembrane</keyword>
<reference evidence="5 6" key="1">
    <citation type="submission" date="2019-08" db="EMBL/GenBank/DDBJ databases">
        <title>Complete genome sequence of Terriglobus albidus strain ORNL.</title>
        <authorList>
            <person name="Podar M."/>
        </authorList>
    </citation>
    <scope>NUCLEOTIDE SEQUENCE [LARGE SCALE GENOMIC DNA]</scope>
    <source>
        <strain evidence="5 6">ORNL</strain>
    </source>
</reference>
<keyword evidence="6" id="KW-1185">Reference proteome</keyword>
<accession>A0A5B9EC74</accession>
<dbReference type="InterPro" id="IPR001867">
    <property type="entry name" value="OmpR/PhoB-type_DNA-bd"/>
</dbReference>
<evidence type="ECO:0000313" key="5">
    <source>
        <dbReference type="EMBL" id="QEE28715.1"/>
    </source>
</evidence>
<dbReference type="Gene3D" id="1.10.10.10">
    <property type="entry name" value="Winged helix-like DNA-binding domain superfamily/Winged helix DNA-binding domain"/>
    <property type="match status" value="1"/>
</dbReference>
<dbReference type="PROSITE" id="PS51755">
    <property type="entry name" value="OMPR_PHOB"/>
    <property type="match status" value="1"/>
</dbReference>
<dbReference type="GO" id="GO:0003677">
    <property type="term" value="F:DNA binding"/>
    <property type="evidence" value="ECO:0007669"/>
    <property type="project" value="UniProtKB-UniRule"/>
</dbReference>
<dbReference type="InterPro" id="IPR036388">
    <property type="entry name" value="WH-like_DNA-bd_sf"/>
</dbReference>
<dbReference type="Pfam" id="PF00486">
    <property type="entry name" value="Trans_reg_C"/>
    <property type="match status" value="1"/>
</dbReference>
<dbReference type="RefSeq" id="WP_147647905.1">
    <property type="nucleotide sequence ID" value="NZ_CP042806.1"/>
</dbReference>
<dbReference type="OrthoDB" id="9045337at2"/>